<feature type="region of interest" description="Disordered" evidence="1">
    <location>
        <begin position="133"/>
        <end position="163"/>
    </location>
</feature>
<gene>
    <name evidence="2" type="ORF">LYNGBM3L_02290</name>
</gene>
<organism evidence="2 3">
    <name type="scientific">Moorena producens 3L</name>
    <dbReference type="NCBI Taxonomy" id="489825"/>
    <lineage>
        <taxon>Bacteria</taxon>
        <taxon>Bacillati</taxon>
        <taxon>Cyanobacteriota</taxon>
        <taxon>Cyanophyceae</taxon>
        <taxon>Coleofasciculales</taxon>
        <taxon>Coleofasciculaceae</taxon>
        <taxon>Moorena</taxon>
    </lineage>
</organism>
<keyword evidence="3" id="KW-1185">Reference proteome</keyword>
<proteinExistence type="predicted"/>
<dbReference type="Proteomes" id="UP000003959">
    <property type="component" value="Unassembled WGS sequence"/>
</dbReference>
<name>F4XIH9_9CYAN</name>
<protein>
    <submittedName>
        <fullName evidence="2">Uncharacterized protein</fullName>
    </submittedName>
</protein>
<sequence>MRKGENIVGERPVPNFHRPNCYHFQLSTGDLIIYCVEHKRILWFELTEITVEVLFPKEKVDQIVTLALALMHSDPARPPQNLLQQFLSSSISIADNSQRLIFAVQLGTKLVEFILTIGIVMLMLLPQLTSSPLEEKIQPPTSESGAVTEERDQLADTEDNRSP</sequence>
<dbReference type="EMBL" id="GL890817">
    <property type="protein sequence ID" value="EGJ35604.1"/>
    <property type="molecule type" value="Genomic_DNA"/>
</dbReference>
<dbReference type="HOGENOM" id="CLU_1625210_0_0_3"/>
<evidence type="ECO:0000313" key="2">
    <source>
        <dbReference type="EMBL" id="EGJ35604.1"/>
    </source>
</evidence>
<dbReference type="AlphaFoldDB" id="F4XIH9"/>
<feature type="compositionally biased region" description="Basic and acidic residues" evidence="1">
    <location>
        <begin position="148"/>
        <end position="163"/>
    </location>
</feature>
<accession>F4XIH9</accession>
<evidence type="ECO:0000256" key="1">
    <source>
        <dbReference type="SAM" id="MobiDB-lite"/>
    </source>
</evidence>
<reference evidence="3" key="1">
    <citation type="journal article" date="2011" name="Proc. Natl. Acad. Sci. U.S.A.">
        <title>Genomic insights into the physiology and ecology of the marine filamentous cyanobacterium Lyngbya majuscula.</title>
        <authorList>
            <person name="Jones A.C."/>
            <person name="Monroe E.A."/>
            <person name="Podell S."/>
            <person name="Hess W.R."/>
            <person name="Klages S."/>
            <person name="Esquenazi E."/>
            <person name="Niessen S."/>
            <person name="Hoover H."/>
            <person name="Rothmann M."/>
            <person name="Lasken R.S."/>
            <person name="Yates J.R.III."/>
            <person name="Reinhardt R."/>
            <person name="Kube M."/>
            <person name="Burkart M.D."/>
            <person name="Allen E.E."/>
            <person name="Dorrestein P.C."/>
            <person name="Gerwick W.H."/>
            <person name="Gerwick L."/>
        </authorList>
    </citation>
    <scope>NUCLEOTIDE SEQUENCE [LARGE SCALE GENOMIC DNA]</scope>
    <source>
        <strain evidence="3">3L</strain>
    </source>
</reference>
<evidence type="ECO:0000313" key="3">
    <source>
        <dbReference type="Proteomes" id="UP000003959"/>
    </source>
</evidence>